<sequence length="437" mass="48781">MAGPKFGSFKAEKGDSAAAAGAAAQRRDPYEVLGVGRNATEQEIKSAFRRMALKYHPDKNSDDPVASEKFQEATFSYNILSDPDKRRQYDASGFEAIEADSQELELDLSSLNTVNTVFAALFSKLGVPIKTTVSATVLEEALNGSVEISQLQLGKSLCRKVEKQSAHFYSVDITDKEAKMGLVCRVHSTSKSKFKLLYFELEDNGGLSLALQEDSAKTGKVTSAGMFFLGFPVYRFEQNNSAAAAKDPDSAFFKRLDGFQPCEVNELKAGSHYFAVYGDNFFKSASYTIEVVSAEPFSAQKEKLRSVEAKIIAKRSELSKFESEYREFTEMTSRYAQEMQTIDDLLKERNAIHASYTNNPTLQRSSSSSKGKSPSKGSRSEDDQTVKKEKKSKSQPMEGSKSDDEGPENKKEETPKDRIRRKKWFNIHLKVDKRRPC</sequence>
<dbReference type="Pfam" id="PF00226">
    <property type="entry name" value="DnaJ"/>
    <property type="match status" value="1"/>
</dbReference>
<dbReference type="GO" id="GO:0005783">
    <property type="term" value="C:endoplasmic reticulum"/>
    <property type="evidence" value="ECO:0007669"/>
    <property type="project" value="UniProtKB-ARBA"/>
</dbReference>
<feature type="compositionally biased region" description="Basic and acidic residues" evidence="4">
    <location>
        <begin position="378"/>
        <end position="387"/>
    </location>
</feature>
<dbReference type="PROSITE" id="PS50076">
    <property type="entry name" value="DNAJ_2"/>
    <property type="match status" value="1"/>
</dbReference>
<feature type="domain" description="J" evidence="5">
    <location>
        <begin position="28"/>
        <end position="93"/>
    </location>
</feature>
<keyword evidence="2" id="KW-0175">Coiled coil</keyword>
<evidence type="ECO:0000256" key="3">
    <source>
        <dbReference type="ARBA" id="ARBA00023136"/>
    </source>
</evidence>
<keyword evidence="9" id="KW-1267">Proteomics identification</keyword>
<name>A0A1D6HJV4_MAIZE</name>
<dbReference type="GO" id="GO:0016020">
    <property type="term" value="C:membrane"/>
    <property type="evidence" value="ECO:0007669"/>
    <property type="project" value="UniProtKB-SubCell"/>
</dbReference>
<dbReference type="PANTHER" id="PTHR44272:SF2">
    <property type="entry name" value="CHAPERONE PROTEIN DNAJ 16"/>
    <property type="match status" value="1"/>
</dbReference>
<evidence type="ECO:0000256" key="1">
    <source>
        <dbReference type="ARBA" id="ARBA00004370"/>
    </source>
</evidence>
<dbReference type="PANTHER" id="PTHR44272">
    <property type="entry name" value="DNAJ DOMAIN (PROKARYOTIC HEAT SHOCK PROTEIN)"/>
    <property type="match status" value="1"/>
</dbReference>
<feature type="compositionally biased region" description="Low complexity" evidence="4">
    <location>
        <begin position="364"/>
        <end position="377"/>
    </location>
</feature>
<evidence type="ECO:0000313" key="6">
    <source>
        <dbReference type="EMBL" id="AQK74735.1"/>
    </source>
</evidence>
<gene>
    <name evidence="7" type="primary">LOC100382440</name>
    <name evidence="6" type="ORF">ZEAMMB73_Zm00001d017995</name>
</gene>
<evidence type="ECO:0000256" key="2">
    <source>
        <dbReference type="ARBA" id="ARBA00023054"/>
    </source>
</evidence>
<dbReference type="InterPro" id="IPR001623">
    <property type="entry name" value="DnaJ_domain"/>
</dbReference>
<keyword evidence="3" id="KW-0472">Membrane</keyword>
<reference evidence="7" key="4">
    <citation type="submission" date="2021-05" db="UniProtKB">
        <authorList>
            <consortium name="EnsemblPlants"/>
        </authorList>
    </citation>
    <scope>IDENTIFICATION</scope>
    <source>
        <strain evidence="7">cv. B73</strain>
    </source>
</reference>
<dbReference type="SUPFAM" id="SSF46565">
    <property type="entry name" value="Chaperone J-domain"/>
    <property type="match status" value="1"/>
</dbReference>
<dbReference type="InterPro" id="IPR018253">
    <property type="entry name" value="DnaJ_domain_CS"/>
</dbReference>
<dbReference type="PROSITE" id="PS00636">
    <property type="entry name" value="DNAJ_1"/>
    <property type="match status" value="1"/>
</dbReference>
<evidence type="ECO:0007829" key="9">
    <source>
        <dbReference type="PeptideAtlas" id="A0A1D6HJV4"/>
    </source>
</evidence>
<dbReference type="CDD" id="cd06257">
    <property type="entry name" value="DnaJ"/>
    <property type="match status" value="1"/>
</dbReference>
<organism evidence="7 8">
    <name type="scientific">Zea mays</name>
    <name type="common">Maize</name>
    <dbReference type="NCBI Taxonomy" id="4577"/>
    <lineage>
        <taxon>Eukaryota</taxon>
        <taxon>Viridiplantae</taxon>
        <taxon>Streptophyta</taxon>
        <taxon>Embryophyta</taxon>
        <taxon>Tracheophyta</taxon>
        <taxon>Spermatophyta</taxon>
        <taxon>Magnoliopsida</taxon>
        <taxon>Liliopsida</taxon>
        <taxon>Poales</taxon>
        <taxon>Poaceae</taxon>
        <taxon>PACMAD clade</taxon>
        <taxon>Panicoideae</taxon>
        <taxon>Andropogonodae</taxon>
        <taxon>Andropogoneae</taxon>
        <taxon>Tripsacinae</taxon>
        <taxon>Zea</taxon>
    </lineage>
</organism>
<reference evidence="7" key="3">
    <citation type="submission" date="2019-07" db="EMBL/GenBank/DDBJ databases">
        <authorList>
            <person name="Seetharam A."/>
            <person name="Woodhouse M."/>
            <person name="Cannon E."/>
        </authorList>
    </citation>
    <scope>NUCLEOTIDE SEQUENCE [LARGE SCALE GENOMIC DNA]</scope>
    <source>
        <strain evidence="7">cv. B73</strain>
    </source>
</reference>
<evidence type="ECO:0000259" key="5">
    <source>
        <dbReference type="PROSITE" id="PS50076"/>
    </source>
</evidence>
<dbReference type="FunFam" id="1.10.287.110:FF:000097">
    <property type="entry name" value="Chaperone protein dnaJ 16"/>
    <property type="match status" value="1"/>
</dbReference>
<dbReference type="Gene3D" id="1.10.287.110">
    <property type="entry name" value="DnaJ domain"/>
    <property type="match status" value="1"/>
</dbReference>
<dbReference type="OrthoDB" id="10250354at2759"/>
<comment type="subcellular location">
    <subcellularLocation>
        <location evidence="1">Membrane</location>
    </subcellularLocation>
</comment>
<dbReference type="EMBL" id="CM000781">
    <property type="protein sequence ID" value="AQK74735.1"/>
    <property type="molecule type" value="Genomic_DNA"/>
</dbReference>
<protein>
    <submittedName>
        <fullName evidence="6">Chaperone protein dnaJ 16</fullName>
    </submittedName>
</protein>
<feature type="region of interest" description="Disordered" evidence="4">
    <location>
        <begin position="356"/>
        <end position="437"/>
    </location>
</feature>
<evidence type="ECO:0000256" key="4">
    <source>
        <dbReference type="SAM" id="MobiDB-lite"/>
    </source>
</evidence>
<dbReference type="Gramene" id="Zm00001eb254160_T003">
    <property type="protein sequence ID" value="Zm00001eb254160_P003"/>
    <property type="gene ID" value="Zm00001eb254160"/>
</dbReference>
<dbReference type="InterPro" id="IPR052812">
    <property type="entry name" value="Plant_DnaJ_domain"/>
</dbReference>
<dbReference type="SMART" id="SM00271">
    <property type="entry name" value="DnaJ"/>
    <property type="match status" value="1"/>
</dbReference>
<feature type="compositionally biased region" description="Basic residues" evidence="4">
    <location>
        <begin position="418"/>
        <end position="437"/>
    </location>
</feature>
<evidence type="ECO:0000313" key="8">
    <source>
        <dbReference type="Proteomes" id="UP000007305"/>
    </source>
</evidence>
<reference evidence="8" key="1">
    <citation type="journal article" date="2009" name="Science">
        <title>The B73 maize genome: complexity, diversity, and dynamics.</title>
        <authorList>
            <person name="Schnable P.S."/>
            <person name="Ware D."/>
            <person name="Fulton R.S."/>
            <person name="Stein J.C."/>
            <person name="Wei F."/>
            <person name="Pasternak S."/>
            <person name="Liang C."/>
            <person name="Zhang J."/>
            <person name="Fulton L."/>
            <person name="Graves T.A."/>
            <person name="Minx P."/>
            <person name="Reily A.D."/>
            <person name="Courtney L."/>
            <person name="Kruchowski S.S."/>
            <person name="Tomlinson C."/>
            <person name="Strong C."/>
            <person name="Delehaunty K."/>
            <person name="Fronick C."/>
            <person name="Courtney B."/>
            <person name="Rock S.M."/>
            <person name="Belter E."/>
            <person name="Du F."/>
            <person name="Kim K."/>
            <person name="Abbott R.M."/>
            <person name="Cotton M."/>
            <person name="Levy A."/>
            <person name="Marchetto P."/>
            <person name="Ochoa K."/>
            <person name="Jackson S.M."/>
            <person name="Gillam B."/>
            <person name="Chen W."/>
            <person name="Yan L."/>
            <person name="Higginbotham J."/>
            <person name="Cardenas M."/>
            <person name="Waligorski J."/>
            <person name="Applebaum E."/>
            <person name="Phelps L."/>
            <person name="Falcone J."/>
            <person name="Kanchi K."/>
            <person name="Thane T."/>
            <person name="Scimone A."/>
            <person name="Thane N."/>
            <person name="Henke J."/>
            <person name="Wang T."/>
            <person name="Ruppert J."/>
            <person name="Shah N."/>
            <person name="Rotter K."/>
            <person name="Hodges J."/>
            <person name="Ingenthron E."/>
            <person name="Cordes M."/>
            <person name="Kohlberg S."/>
            <person name="Sgro J."/>
            <person name="Delgado B."/>
            <person name="Mead K."/>
            <person name="Chinwalla A."/>
            <person name="Leonard S."/>
            <person name="Crouse K."/>
            <person name="Collura K."/>
            <person name="Kudrna D."/>
            <person name="Currie J."/>
            <person name="He R."/>
            <person name="Angelova A."/>
            <person name="Rajasekar S."/>
            <person name="Mueller T."/>
            <person name="Lomeli R."/>
            <person name="Scara G."/>
            <person name="Ko A."/>
            <person name="Delaney K."/>
            <person name="Wissotski M."/>
            <person name="Lopez G."/>
            <person name="Campos D."/>
            <person name="Braidotti M."/>
            <person name="Ashley E."/>
            <person name="Golser W."/>
            <person name="Kim H."/>
            <person name="Lee S."/>
            <person name="Lin J."/>
            <person name="Dujmic Z."/>
            <person name="Kim W."/>
            <person name="Talag J."/>
            <person name="Zuccolo A."/>
            <person name="Fan C."/>
            <person name="Sebastian A."/>
            <person name="Kramer M."/>
            <person name="Spiegel L."/>
            <person name="Nascimento L."/>
            <person name="Zutavern T."/>
            <person name="Miller B."/>
            <person name="Ambroise C."/>
            <person name="Muller S."/>
            <person name="Spooner W."/>
            <person name="Narechania A."/>
            <person name="Ren L."/>
            <person name="Wei S."/>
            <person name="Kumari S."/>
            <person name="Faga B."/>
            <person name="Levy M.J."/>
            <person name="McMahan L."/>
            <person name="Van Buren P."/>
            <person name="Vaughn M.W."/>
            <person name="Ying K."/>
            <person name="Yeh C.-T."/>
            <person name="Emrich S.J."/>
            <person name="Jia Y."/>
            <person name="Kalyanaraman A."/>
            <person name="Hsia A.-P."/>
            <person name="Barbazuk W.B."/>
            <person name="Baucom R.S."/>
            <person name="Brutnell T.P."/>
            <person name="Carpita N.C."/>
            <person name="Chaparro C."/>
            <person name="Chia J.-M."/>
            <person name="Deragon J.-M."/>
            <person name="Estill J.C."/>
            <person name="Fu Y."/>
            <person name="Jeddeloh J.A."/>
            <person name="Han Y."/>
            <person name="Lee H."/>
            <person name="Li P."/>
            <person name="Lisch D.R."/>
            <person name="Liu S."/>
            <person name="Liu Z."/>
            <person name="Nagel D.H."/>
            <person name="McCann M.C."/>
            <person name="SanMiguel P."/>
            <person name="Myers A.M."/>
            <person name="Nettleton D."/>
            <person name="Nguyen J."/>
            <person name="Penning B.W."/>
            <person name="Ponnala L."/>
            <person name="Schneider K.L."/>
            <person name="Schwartz D.C."/>
            <person name="Sharma A."/>
            <person name="Soderlund C."/>
            <person name="Springer N.M."/>
            <person name="Sun Q."/>
            <person name="Wang H."/>
            <person name="Waterman M."/>
            <person name="Westerman R."/>
            <person name="Wolfgruber T.K."/>
            <person name="Yang L."/>
            <person name="Yu Y."/>
            <person name="Zhang L."/>
            <person name="Zhou S."/>
            <person name="Zhu Q."/>
            <person name="Bennetzen J.L."/>
            <person name="Dawe R.K."/>
            <person name="Jiang J."/>
            <person name="Jiang N."/>
            <person name="Presting G.G."/>
            <person name="Wessler S.R."/>
            <person name="Aluru S."/>
            <person name="Martienssen R.A."/>
            <person name="Clifton S.W."/>
            <person name="McCombie W.R."/>
            <person name="Wing R.A."/>
            <person name="Wilson R.K."/>
        </authorList>
    </citation>
    <scope>NUCLEOTIDE SEQUENCE [LARGE SCALE GENOMIC DNA]</scope>
    <source>
        <strain evidence="8">cv. B73</strain>
    </source>
</reference>
<proteinExistence type="evidence at protein level"/>
<reference evidence="6" key="2">
    <citation type="submission" date="2015-12" db="EMBL/GenBank/DDBJ databases">
        <title>Update maize B73 reference genome by single molecule sequencing technologies.</title>
        <authorList>
            <consortium name="Maize Genome Sequencing Project"/>
            <person name="Ware D."/>
        </authorList>
    </citation>
    <scope>NUCLEOTIDE SEQUENCE</scope>
    <source>
        <tissue evidence="6">Seedling</tissue>
    </source>
</reference>
<accession>A0A1D6HJV4</accession>
<dbReference type="AlphaFoldDB" id="A0A1D6HJV4"/>
<dbReference type="PRINTS" id="PR00625">
    <property type="entry name" value="JDOMAIN"/>
</dbReference>
<feature type="region of interest" description="Disordered" evidence="4">
    <location>
        <begin position="1"/>
        <end position="26"/>
    </location>
</feature>
<dbReference type="InterPro" id="IPR036869">
    <property type="entry name" value="J_dom_sf"/>
</dbReference>
<feature type="compositionally biased region" description="Basic and acidic residues" evidence="4">
    <location>
        <begin position="400"/>
        <end position="417"/>
    </location>
</feature>
<dbReference type="EnsemblPlants" id="Zm00001eb254160_T003">
    <property type="protein sequence ID" value="Zm00001eb254160_P003"/>
    <property type="gene ID" value="Zm00001eb254160"/>
</dbReference>
<keyword evidence="8" id="KW-1185">Reference proteome</keyword>
<evidence type="ECO:0000313" key="7">
    <source>
        <dbReference type="EnsemblPlants" id="Zm00001eb254160_P003"/>
    </source>
</evidence>
<dbReference type="ExpressionAtlas" id="A0A1D6HJV4">
    <property type="expression patterns" value="baseline and differential"/>
</dbReference>
<dbReference type="Proteomes" id="UP000007305">
    <property type="component" value="Chromosome 5"/>
</dbReference>